<keyword evidence="1" id="KW-0732">Signal</keyword>
<name>A0ABX7BZ43_9HYPH</name>
<feature type="signal peptide" evidence="1">
    <location>
        <begin position="1"/>
        <end position="24"/>
    </location>
</feature>
<evidence type="ECO:0000313" key="2">
    <source>
        <dbReference type="EMBL" id="QQR35695.1"/>
    </source>
</evidence>
<protein>
    <submittedName>
        <fullName evidence="2">Uncharacterized protein</fullName>
    </submittedName>
</protein>
<dbReference type="Proteomes" id="UP000595460">
    <property type="component" value="Chromosome"/>
</dbReference>
<keyword evidence="3" id="KW-1185">Reference proteome</keyword>
<reference evidence="2 3" key="1">
    <citation type="submission" date="2021-01" db="EMBL/GenBank/DDBJ databases">
        <title>Genome seq and assembly of Devosia sp. G19.</title>
        <authorList>
            <person name="Chhetri G."/>
        </authorList>
    </citation>
    <scope>NUCLEOTIDE SEQUENCE [LARGE SCALE GENOMIC DNA]</scope>
    <source>
        <strain evidence="2 3">G19</strain>
    </source>
</reference>
<sequence>MLKTTVLTLLAGIATAATIMPSNAQFIAGVPQNKPAPTVSEDECAYQLNYMPRMTRTLIESIHSQPVYLIPVCETGLGRDDYGWLFTTGNVGTLRLPIANNRTLMAALTAQGYDHQDVISLRFGGNGDVVLYVHQRDLR</sequence>
<feature type="chain" id="PRO_5046012465" evidence="1">
    <location>
        <begin position="25"/>
        <end position="139"/>
    </location>
</feature>
<dbReference type="EMBL" id="CP068047">
    <property type="protein sequence ID" value="QQR35695.1"/>
    <property type="molecule type" value="Genomic_DNA"/>
</dbReference>
<gene>
    <name evidence="2" type="ORF">JI749_15290</name>
</gene>
<organism evidence="2 3">
    <name type="scientific">Devosia oryziradicis</name>
    <dbReference type="NCBI Taxonomy" id="2801335"/>
    <lineage>
        <taxon>Bacteria</taxon>
        <taxon>Pseudomonadati</taxon>
        <taxon>Pseudomonadota</taxon>
        <taxon>Alphaproteobacteria</taxon>
        <taxon>Hyphomicrobiales</taxon>
        <taxon>Devosiaceae</taxon>
        <taxon>Devosia</taxon>
    </lineage>
</organism>
<evidence type="ECO:0000256" key="1">
    <source>
        <dbReference type="SAM" id="SignalP"/>
    </source>
</evidence>
<accession>A0ABX7BZ43</accession>
<proteinExistence type="predicted"/>
<evidence type="ECO:0000313" key="3">
    <source>
        <dbReference type="Proteomes" id="UP000595460"/>
    </source>
</evidence>
<dbReference type="RefSeq" id="WP_201655824.1">
    <property type="nucleotide sequence ID" value="NZ_CP068047.1"/>
</dbReference>